<organism evidence="2 3">
    <name type="scientific">Chaetoceros tenuissimus</name>
    <dbReference type="NCBI Taxonomy" id="426638"/>
    <lineage>
        <taxon>Eukaryota</taxon>
        <taxon>Sar</taxon>
        <taxon>Stramenopiles</taxon>
        <taxon>Ochrophyta</taxon>
        <taxon>Bacillariophyta</taxon>
        <taxon>Coscinodiscophyceae</taxon>
        <taxon>Chaetocerotophycidae</taxon>
        <taxon>Chaetocerotales</taxon>
        <taxon>Chaetocerotaceae</taxon>
        <taxon>Chaetoceros</taxon>
    </lineage>
</organism>
<dbReference type="AlphaFoldDB" id="A0AAD3CL09"/>
<protein>
    <submittedName>
        <fullName evidence="2">Uncharacterized protein</fullName>
    </submittedName>
</protein>
<reference evidence="2 3" key="1">
    <citation type="journal article" date="2021" name="Sci. Rep.">
        <title>The genome of the diatom Chaetoceros tenuissimus carries an ancient integrated fragment of an extant virus.</title>
        <authorList>
            <person name="Hongo Y."/>
            <person name="Kimura K."/>
            <person name="Takaki Y."/>
            <person name="Yoshida Y."/>
            <person name="Baba S."/>
            <person name="Kobayashi G."/>
            <person name="Nagasaki K."/>
            <person name="Hano T."/>
            <person name="Tomaru Y."/>
        </authorList>
    </citation>
    <scope>NUCLEOTIDE SEQUENCE [LARGE SCALE GENOMIC DNA]</scope>
    <source>
        <strain evidence="2 3">NIES-3715</strain>
    </source>
</reference>
<keyword evidence="3" id="KW-1185">Reference proteome</keyword>
<feature type="region of interest" description="Disordered" evidence="1">
    <location>
        <begin position="1"/>
        <end position="24"/>
    </location>
</feature>
<evidence type="ECO:0000313" key="2">
    <source>
        <dbReference type="EMBL" id="GFH47619.1"/>
    </source>
</evidence>
<proteinExistence type="predicted"/>
<gene>
    <name evidence="2" type="ORF">CTEN210_04094</name>
</gene>
<dbReference type="EMBL" id="BLLK01000023">
    <property type="protein sequence ID" value="GFH47619.1"/>
    <property type="molecule type" value="Genomic_DNA"/>
</dbReference>
<sequence length="191" mass="21395">MKKGKSRSAILSSSSSSFPSKKISALHDSNTMKMKKGMPTGNSRESIALRNHIKITNTRLPTCAVVSGAIMSKREIILENDPSLVKPRAFHFYPTATRDHAQPHLFQNKVSAPRPDPLKELKEAFQRAILDQNHVKANENDLKKKKNSASCNSNPHTKGNGKETQRATKFNHYGVCNISKEEADYLLWLLE</sequence>
<evidence type="ECO:0000313" key="3">
    <source>
        <dbReference type="Proteomes" id="UP001054902"/>
    </source>
</evidence>
<dbReference type="Proteomes" id="UP001054902">
    <property type="component" value="Unassembled WGS sequence"/>
</dbReference>
<name>A0AAD3CL09_9STRA</name>
<feature type="region of interest" description="Disordered" evidence="1">
    <location>
        <begin position="137"/>
        <end position="164"/>
    </location>
</feature>
<accession>A0AAD3CL09</accession>
<feature type="compositionally biased region" description="Low complexity" evidence="1">
    <location>
        <begin position="7"/>
        <end position="23"/>
    </location>
</feature>
<comment type="caution">
    <text evidence="2">The sequence shown here is derived from an EMBL/GenBank/DDBJ whole genome shotgun (WGS) entry which is preliminary data.</text>
</comment>
<evidence type="ECO:0000256" key="1">
    <source>
        <dbReference type="SAM" id="MobiDB-lite"/>
    </source>
</evidence>